<reference evidence="2" key="1">
    <citation type="submission" date="2020-03" db="EMBL/GenBank/DDBJ databases">
        <title>Draft Genome Sequence of Cylindrodendrum hubeiense.</title>
        <authorList>
            <person name="Buettner E."/>
            <person name="Kellner H."/>
        </authorList>
    </citation>
    <scope>NUCLEOTIDE SEQUENCE</scope>
    <source>
        <strain evidence="2">IHI 201604</strain>
    </source>
</reference>
<organism evidence="2 3">
    <name type="scientific">Cylindrodendrum hubeiense</name>
    <dbReference type="NCBI Taxonomy" id="595255"/>
    <lineage>
        <taxon>Eukaryota</taxon>
        <taxon>Fungi</taxon>
        <taxon>Dikarya</taxon>
        <taxon>Ascomycota</taxon>
        <taxon>Pezizomycotina</taxon>
        <taxon>Sordariomycetes</taxon>
        <taxon>Hypocreomycetidae</taxon>
        <taxon>Hypocreales</taxon>
        <taxon>Nectriaceae</taxon>
        <taxon>Cylindrodendrum</taxon>
    </lineage>
</organism>
<sequence>MASHPRFVPPEYHTGRFLAEKETPFFVFTVPQKGGSQPFTHPLETTARASLRDAFPSQPAQFQPRTDWSHWPQAGPGLLSLNDSKAQVREKLSRSAATPSEPFQNGGKVGSRNWLDHQVNLWQHLQAIQRQTQEAKTSFNGLVKAPADIDVTPFLSLIQAGLESQVGIMLQPICVTGQKPFKNPPPRELNHREFIPEGAQLMNGDFHMGFDTAIAWKEEMFNRRFFIGYVKFDIHWVSIIWDRHCGHLYVYDTDGRYNSRSVDRETRIHHVALAFRQVLAWGGMPFDFDVFAPPFTLQDSNWESGYLSTTNLLVSIRGLVGLSYAALRTATGSKVLVVDRKKRAPASGFELRHRDWKAEPWLPDKTDYVRELNQANLVLQVIIMDELGIQDLKFENGKGDVVQLTDMAGSDMTYLPQTSTTLESEAGNIYTNFGGAQYVIFNSRKVVPGRTYGRVIPMPKPIPELARPSLRHSRSNVRPPYHHTAVSVLTSGFHPQRGTSMHGCTLSEALGMELPTRPRRLGGAAPAIQIEGALRVIMDDKTISEHQNEAAPLYDDAPVAEDIVLGISELLDLRPVGHTTWYMPTHGTYETYMLHGLMGEKDWDRVIDKAYDATNG</sequence>
<proteinExistence type="predicted"/>
<evidence type="ECO:0000313" key="3">
    <source>
        <dbReference type="Proteomes" id="UP000722485"/>
    </source>
</evidence>
<dbReference type="OrthoDB" id="5078598at2759"/>
<keyword evidence="3" id="KW-1185">Reference proteome</keyword>
<name>A0A9P5LKD9_9HYPO</name>
<dbReference type="EMBL" id="JAANBB010000009">
    <property type="protein sequence ID" value="KAF7556826.1"/>
    <property type="molecule type" value="Genomic_DNA"/>
</dbReference>
<feature type="region of interest" description="Disordered" evidence="1">
    <location>
        <begin position="57"/>
        <end position="110"/>
    </location>
</feature>
<protein>
    <submittedName>
        <fullName evidence="2">Uncharacterized protein</fullName>
    </submittedName>
</protein>
<evidence type="ECO:0000256" key="1">
    <source>
        <dbReference type="SAM" id="MobiDB-lite"/>
    </source>
</evidence>
<evidence type="ECO:0000313" key="2">
    <source>
        <dbReference type="EMBL" id="KAF7556826.1"/>
    </source>
</evidence>
<comment type="caution">
    <text evidence="2">The sequence shown here is derived from an EMBL/GenBank/DDBJ whole genome shotgun (WGS) entry which is preliminary data.</text>
</comment>
<gene>
    <name evidence="2" type="ORF">G7Z17_g1102</name>
</gene>
<dbReference type="Proteomes" id="UP000722485">
    <property type="component" value="Unassembled WGS sequence"/>
</dbReference>
<dbReference type="AlphaFoldDB" id="A0A9P5LKD9"/>
<accession>A0A9P5LKD9</accession>